<keyword evidence="2" id="KW-0378">Hydrolase</keyword>
<dbReference type="SUPFAM" id="SSF56219">
    <property type="entry name" value="DNase I-like"/>
    <property type="match status" value="1"/>
</dbReference>
<dbReference type="InterPro" id="IPR036691">
    <property type="entry name" value="Endo/exonu/phosph_ase_sf"/>
</dbReference>
<dbReference type="CDD" id="cd09079">
    <property type="entry name" value="RgfB-like"/>
    <property type="match status" value="1"/>
</dbReference>
<organism evidence="2 3">
    <name type="scientific">Gracilibacillus thailandensis</name>
    <dbReference type="NCBI Taxonomy" id="563735"/>
    <lineage>
        <taxon>Bacteria</taxon>
        <taxon>Bacillati</taxon>
        <taxon>Bacillota</taxon>
        <taxon>Bacilli</taxon>
        <taxon>Bacillales</taxon>
        <taxon>Bacillaceae</taxon>
        <taxon>Gracilibacillus</taxon>
    </lineage>
</organism>
<dbReference type="Pfam" id="PF03372">
    <property type="entry name" value="Exo_endo_phos"/>
    <property type="match status" value="1"/>
</dbReference>
<keyword evidence="2" id="KW-0540">Nuclease</keyword>
<name>A0A6N7QY18_9BACI</name>
<dbReference type="InterPro" id="IPR005135">
    <property type="entry name" value="Endo/exonuclease/phosphatase"/>
</dbReference>
<dbReference type="AlphaFoldDB" id="A0A6N7QY18"/>
<dbReference type="EMBL" id="WJEE01000008">
    <property type="protein sequence ID" value="MRI65775.1"/>
    <property type="molecule type" value="Genomic_DNA"/>
</dbReference>
<dbReference type="GO" id="GO:0006506">
    <property type="term" value="P:GPI anchor biosynthetic process"/>
    <property type="evidence" value="ECO:0007669"/>
    <property type="project" value="TreeGrafter"/>
</dbReference>
<evidence type="ECO:0000313" key="3">
    <source>
        <dbReference type="Proteomes" id="UP000435187"/>
    </source>
</evidence>
<dbReference type="GO" id="GO:0016020">
    <property type="term" value="C:membrane"/>
    <property type="evidence" value="ECO:0007669"/>
    <property type="project" value="GOC"/>
</dbReference>
<gene>
    <name evidence="2" type="ORF">GH885_05370</name>
</gene>
<protein>
    <submittedName>
        <fullName evidence="2">Endonuclease</fullName>
    </submittedName>
</protein>
<dbReference type="InterPro" id="IPR051916">
    <property type="entry name" value="GPI-anchor_lipid_remodeler"/>
</dbReference>
<dbReference type="Gene3D" id="3.60.10.10">
    <property type="entry name" value="Endonuclease/exonuclease/phosphatase"/>
    <property type="match status" value="1"/>
</dbReference>
<reference evidence="2 3" key="1">
    <citation type="submission" date="2019-10" db="EMBL/GenBank/DDBJ databases">
        <title>Gracilibacillus salitolerans sp. nov., a moderate halophile isolated from a saline soil in northwest China.</title>
        <authorList>
            <person name="Gan L."/>
        </authorList>
    </citation>
    <scope>NUCLEOTIDE SEQUENCE [LARGE SCALE GENOMIC DNA]</scope>
    <source>
        <strain evidence="2 3">TP2-8</strain>
    </source>
</reference>
<sequence length="263" mass="30401">MRLLTLNCHAWQEDDQLNKINTLVKTIVDNDYDVIALQEVSQKEDSPLISEHIREDNYGQVVLDKLKKIGKSSYHLVWASCHQAFNEYEEGLAIITKHPIQHVEKFYLSKSTDYYFWKTRVALVVDIEVEGEIQTFMSCHLGWWHDVEEPSAYQLDRLNYIASQKDNRVFLLGDFNSEAKNRDEGYDYLVAKGWYDTYSLATERDSGVTVSGEIAGWKDHDEDKRIDFIFVNSLISVKSSMVIFNGNNSEVISDHFGVDVIID</sequence>
<proteinExistence type="predicted"/>
<feature type="domain" description="Endonuclease/exonuclease/phosphatase" evidence="1">
    <location>
        <begin position="19"/>
        <end position="255"/>
    </location>
</feature>
<dbReference type="PANTHER" id="PTHR14859">
    <property type="entry name" value="CALCOFLUOR WHITE HYPERSENSITIVE PROTEIN PRECURSOR"/>
    <property type="match status" value="1"/>
</dbReference>
<comment type="caution">
    <text evidence="2">The sequence shown here is derived from an EMBL/GenBank/DDBJ whole genome shotgun (WGS) entry which is preliminary data.</text>
</comment>
<evidence type="ECO:0000313" key="2">
    <source>
        <dbReference type="EMBL" id="MRI65775.1"/>
    </source>
</evidence>
<dbReference type="Proteomes" id="UP000435187">
    <property type="component" value="Unassembled WGS sequence"/>
</dbReference>
<dbReference type="PANTHER" id="PTHR14859:SF16">
    <property type="entry name" value="ENDONUCLEASE_EXONUCLEASE_PHOSPHATASE DOMAIN-CONTAINING PROTEIN"/>
    <property type="match status" value="1"/>
</dbReference>
<evidence type="ECO:0000259" key="1">
    <source>
        <dbReference type="Pfam" id="PF03372"/>
    </source>
</evidence>
<dbReference type="GO" id="GO:0004519">
    <property type="term" value="F:endonuclease activity"/>
    <property type="evidence" value="ECO:0007669"/>
    <property type="project" value="UniProtKB-KW"/>
</dbReference>
<keyword evidence="2" id="KW-0255">Endonuclease</keyword>
<accession>A0A6N7QY18</accession>
<keyword evidence="3" id="KW-1185">Reference proteome</keyword>
<dbReference type="RefSeq" id="WP_153834559.1">
    <property type="nucleotide sequence ID" value="NZ_JBHUMW010000003.1"/>
</dbReference>